<gene>
    <name evidence="4" type="ORF">AAW31_10215</name>
    <name evidence="5" type="ORF">BCL69_10879</name>
</gene>
<name>A0A0F7KC83_9PROT</name>
<evidence type="ECO:0000259" key="3">
    <source>
        <dbReference type="Pfam" id="PF18417"/>
    </source>
</evidence>
<accession>A0A0F7KC83</accession>
<reference evidence="6" key="1">
    <citation type="submission" date="2015-05" db="EMBL/GenBank/DDBJ databases">
        <title>Draft genome of Nitrosomonas communis strain Nm2.</title>
        <authorList>
            <person name="Kozlowski J.A."/>
            <person name="Kits K.D."/>
            <person name="Stein L.Y."/>
        </authorList>
    </citation>
    <scope>NUCLEOTIDE SEQUENCE [LARGE SCALE GENOMIC DNA]</scope>
    <source>
        <strain evidence="6">Nm2</strain>
    </source>
</reference>
<evidence type="ECO:0000313" key="6">
    <source>
        <dbReference type="Proteomes" id="UP000034156"/>
    </source>
</evidence>
<reference evidence="4 6" key="2">
    <citation type="journal article" date="2016" name="Genome Announc.">
        <title>Genome Sequence of Nitrosomonas communis Strain Nm2, a Mesophilic Ammonia-Oxidizing Bacterium Isolated from Mediterranean Soil.</title>
        <authorList>
            <person name="Kozlowski J.A."/>
            <person name="Kits K.D."/>
            <person name="Stein L.Y."/>
        </authorList>
    </citation>
    <scope>NUCLEOTIDE SEQUENCE [LARGE SCALE GENOMIC DNA]</scope>
    <source>
        <strain evidence="4 6">Nm2</strain>
    </source>
</reference>
<dbReference type="PATRIC" id="fig|44574.3.peg.2485"/>
<keyword evidence="6" id="KW-1185">Reference proteome</keyword>
<proteinExistence type="predicted"/>
<dbReference type="Proteomes" id="UP000034156">
    <property type="component" value="Chromosome"/>
</dbReference>
<evidence type="ECO:0000259" key="2">
    <source>
        <dbReference type="Pfam" id="PF17990"/>
    </source>
</evidence>
<feature type="domain" description="L-lysine epsilon oxidase C-terminal" evidence="3">
    <location>
        <begin position="344"/>
        <end position="476"/>
    </location>
</feature>
<organism evidence="4 6">
    <name type="scientific">Nitrosomonas communis</name>
    <dbReference type="NCBI Taxonomy" id="44574"/>
    <lineage>
        <taxon>Bacteria</taxon>
        <taxon>Pseudomonadati</taxon>
        <taxon>Pseudomonadota</taxon>
        <taxon>Betaproteobacteria</taxon>
        <taxon>Nitrosomonadales</taxon>
        <taxon>Nitrosomonadaceae</taxon>
        <taxon>Nitrosomonas</taxon>
    </lineage>
</organism>
<evidence type="ECO:0000313" key="5">
    <source>
        <dbReference type="EMBL" id="TYP74455.1"/>
    </source>
</evidence>
<protein>
    <recommendedName>
        <fullName evidence="8">L-lysine 6-oxidase</fullName>
    </recommendedName>
</protein>
<dbReference type="OrthoDB" id="336698at2"/>
<dbReference type="Proteomes" id="UP000324176">
    <property type="component" value="Unassembled WGS sequence"/>
</dbReference>
<dbReference type="InterPro" id="IPR041173">
    <property type="entry name" value="LodA_C"/>
</dbReference>
<evidence type="ECO:0008006" key="8">
    <source>
        <dbReference type="Google" id="ProtNLM"/>
    </source>
</evidence>
<dbReference type="EMBL" id="VNHT01000087">
    <property type="protein sequence ID" value="TYP74455.1"/>
    <property type="molecule type" value="Genomic_DNA"/>
</dbReference>
<evidence type="ECO:0000256" key="1">
    <source>
        <dbReference type="SAM" id="MobiDB-lite"/>
    </source>
</evidence>
<feature type="region of interest" description="Disordered" evidence="1">
    <location>
        <begin position="30"/>
        <end position="51"/>
    </location>
</feature>
<evidence type="ECO:0000313" key="4">
    <source>
        <dbReference type="EMBL" id="AKH38105.1"/>
    </source>
</evidence>
<dbReference type="AlphaFoldDB" id="A0A0F7KC83"/>
<dbReference type="KEGG" id="nco:AAW31_10215"/>
<dbReference type="RefSeq" id="WP_046850169.1">
    <property type="nucleotide sequence ID" value="NZ_CP011451.1"/>
</dbReference>
<sequence length="531" mass="58728">MSTANKQRVEYRIYPSIGIARIGDSNDGFIEGPEAPGIAPESPYRGSDGGLRPQSTRFRIYKVEIDVNENEIVTAEITANSKTKIEWSVGLANRKAAGFRIMDTLARSSTPRLRNDGYDRQKLVISALGTISEINQPQTRMSGSIEFAKPGIPSHHVANIELASIMTDAQGRLIVIGGPGKSASPLNLSADHFADNDGWYDSVSDGPIGATLEIDGTTHPVVSAWVVITVPRFAPEVYGVVTWYDQAVSMARMNNDGTFDSPRTTSFTRDIYPILKRADMLRWVHRPAHGSTFPRALSDATRLSELKDQRSRADLMARLTKLNSTANSAEELSPVRTMPLLYSGANPDPNGPTWVFPSLTRYQHAHFTNWVLGNFDADWEGQERAPTAFSQIDIALQPRALCEAALETCIGSSFFPGIEATYDMARAETYHPRPNLRREFRVNPDHPAGFLTEKMALPWQADFADCTAYWWPSQRPVYVNTGGDQGTRWDRGINGVGLNGHLNMVANWAKLGLIVRDPITGKLIETDRLLP</sequence>
<dbReference type="Pfam" id="PF18417">
    <property type="entry name" value="LodA_C"/>
    <property type="match status" value="1"/>
</dbReference>
<dbReference type="Pfam" id="PF17990">
    <property type="entry name" value="LodA_N"/>
    <property type="match status" value="1"/>
</dbReference>
<dbReference type="EMBL" id="CP011451">
    <property type="protein sequence ID" value="AKH38105.1"/>
    <property type="molecule type" value="Genomic_DNA"/>
</dbReference>
<feature type="domain" description="L-Lysine epsilon oxidase N-terminal" evidence="2">
    <location>
        <begin position="14"/>
        <end position="228"/>
    </location>
</feature>
<dbReference type="InterPro" id="IPR041168">
    <property type="entry name" value="LodA_N"/>
</dbReference>
<reference evidence="5 7" key="3">
    <citation type="submission" date="2019-07" db="EMBL/GenBank/DDBJ databases">
        <title>Active sludge and wastewater microbial communities from Klosterneuburg, Austria.</title>
        <authorList>
            <person name="Wagner M."/>
        </authorList>
    </citation>
    <scope>NUCLEOTIDE SEQUENCE [LARGE SCALE GENOMIC DNA]</scope>
    <source>
        <strain evidence="5 7">Nm2</strain>
    </source>
</reference>
<evidence type="ECO:0000313" key="7">
    <source>
        <dbReference type="Proteomes" id="UP000324176"/>
    </source>
</evidence>